<evidence type="ECO:0000256" key="2">
    <source>
        <dbReference type="ARBA" id="ARBA00023043"/>
    </source>
</evidence>
<name>A0AAD7IVC5_9AGAR</name>
<dbReference type="GO" id="GO:0010468">
    <property type="term" value="P:regulation of gene expression"/>
    <property type="evidence" value="ECO:0007669"/>
    <property type="project" value="UniProtKB-ARBA"/>
</dbReference>
<evidence type="ECO:0000256" key="1">
    <source>
        <dbReference type="ARBA" id="ARBA00022737"/>
    </source>
</evidence>
<dbReference type="AlphaFoldDB" id="A0AAD7IVC5"/>
<dbReference type="SUPFAM" id="SSF48403">
    <property type="entry name" value="Ankyrin repeat"/>
    <property type="match status" value="1"/>
</dbReference>
<feature type="compositionally biased region" description="Basic and acidic residues" evidence="5">
    <location>
        <begin position="574"/>
        <end position="583"/>
    </location>
</feature>
<evidence type="ECO:0000259" key="6">
    <source>
        <dbReference type="PROSITE" id="PS50103"/>
    </source>
</evidence>
<dbReference type="Pfam" id="PF12796">
    <property type="entry name" value="Ank_2"/>
    <property type="match status" value="1"/>
</dbReference>
<keyword evidence="4" id="KW-0863">Zinc-finger</keyword>
<dbReference type="Proteomes" id="UP001215280">
    <property type="component" value="Unassembled WGS sequence"/>
</dbReference>
<dbReference type="PANTHER" id="PTHR24171:SF8">
    <property type="entry name" value="BRCA1-ASSOCIATED RING DOMAIN PROTEIN 1"/>
    <property type="match status" value="1"/>
</dbReference>
<organism evidence="7 8">
    <name type="scientific">Mycena maculata</name>
    <dbReference type="NCBI Taxonomy" id="230809"/>
    <lineage>
        <taxon>Eukaryota</taxon>
        <taxon>Fungi</taxon>
        <taxon>Dikarya</taxon>
        <taxon>Basidiomycota</taxon>
        <taxon>Agaricomycotina</taxon>
        <taxon>Agaricomycetes</taxon>
        <taxon>Agaricomycetidae</taxon>
        <taxon>Agaricales</taxon>
        <taxon>Marasmiineae</taxon>
        <taxon>Mycenaceae</taxon>
        <taxon>Mycena</taxon>
    </lineage>
</organism>
<dbReference type="InterPro" id="IPR000571">
    <property type="entry name" value="Znf_CCCH"/>
</dbReference>
<dbReference type="PANTHER" id="PTHR24171">
    <property type="entry name" value="ANKYRIN REPEAT DOMAIN-CONTAINING PROTEIN 39-RELATED"/>
    <property type="match status" value="1"/>
</dbReference>
<dbReference type="PROSITE" id="PS50103">
    <property type="entry name" value="ZF_C3H1"/>
    <property type="match status" value="1"/>
</dbReference>
<dbReference type="PROSITE" id="PS50088">
    <property type="entry name" value="ANK_REPEAT"/>
    <property type="match status" value="1"/>
</dbReference>
<sequence>MVSTLWKACSQGDLETVTRALSTADSVDIEIKDHTGVTPLIEAIKNGHAEIVRVLLEKGADPTNASSHGPPESYTEDPTILGMLNFSRSQGPVSSQENRYETNDANMYPQPPPGNYPYYPSINSAPPPEMYYHPPPQMHMDNNGSRHNNLPPPEVASAIPCRYFPACRYGTACLFQHPQGPYFQGPLPPPAQYPTSYDQMPPQSYAPTYYPVSPPSFPPPMNGQHPMPPLPPQQGPPMLMHGPSPPEMMPPPPQGHFSPNGAPTMPYGPISPMMSPMYSHPGQAPLPMSIPPLPPQHQAPPSQSPQTTFNPSSPPSAPQSTFTTAAQYPRANGNGTVGYSEANGVVAKSPQLNPQPDAPVPGRDGPGAGRRGTGTPRRGSFANRKQAPPCIFFPTGRCKNGCVHNYIYFSVEAHFHTSTDCRFPHVMPQEGAAVHTSFYPSRGGGPRPRGHANDSGFAAIDEKLANMTIQENSRNGADAGTRSQTDTAARGRGGKPNFNAQANKRASMVKQRVPNADEFPVLAGSTTPPARSPGVNGSLPNGNGHAGPTAAQILQAPRPVRSNSSQAITSRGVTPERVKELKPEVNGAEVHSSPKMPVSFAAVTTAGSDVAVSA</sequence>
<dbReference type="GO" id="GO:0085020">
    <property type="term" value="P:protein K6-linked ubiquitination"/>
    <property type="evidence" value="ECO:0007669"/>
    <property type="project" value="TreeGrafter"/>
</dbReference>
<dbReference type="Gene3D" id="1.25.40.20">
    <property type="entry name" value="Ankyrin repeat-containing domain"/>
    <property type="match status" value="1"/>
</dbReference>
<gene>
    <name evidence="7" type="ORF">DFH07DRAFT_530870</name>
</gene>
<keyword evidence="4" id="KW-0479">Metal-binding</keyword>
<keyword evidence="4" id="KW-0862">Zinc</keyword>
<reference evidence="7" key="1">
    <citation type="submission" date="2023-03" db="EMBL/GenBank/DDBJ databases">
        <title>Massive genome expansion in bonnet fungi (Mycena s.s.) driven by repeated elements and novel gene families across ecological guilds.</title>
        <authorList>
            <consortium name="Lawrence Berkeley National Laboratory"/>
            <person name="Harder C.B."/>
            <person name="Miyauchi S."/>
            <person name="Viragh M."/>
            <person name="Kuo A."/>
            <person name="Thoen E."/>
            <person name="Andreopoulos B."/>
            <person name="Lu D."/>
            <person name="Skrede I."/>
            <person name="Drula E."/>
            <person name="Henrissat B."/>
            <person name="Morin E."/>
            <person name="Kohler A."/>
            <person name="Barry K."/>
            <person name="LaButti K."/>
            <person name="Morin E."/>
            <person name="Salamov A."/>
            <person name="Lipzen A."/>
            <person name="Mereny Z."/>
            <person name="Hegedus B."/>
            <person name="Baldrian P."/>
            <person name="Stursova M."/>
            <person name="Weitz H."/>
            <person name="Taylor A."/>
            <person name="Grigoriev I.V."/>
            <person name="Nagy L.G."/>
            <person name="Martin F."/>
            <person name="Kauserud H."/>
        </authorList>
    </citation>
    <scope>NUCLEOTIDE SEQUENCE</scope>
    <source>
        <strain evidence="7">CBHHK188m</strain>
    </source>
</reference>
<dbReference type="InterPro" id="IPR002110">
    <property type="entry name" value="Ankyrin_rpt"/>
</dbReference>
<feature type="region of interest" description="Disordered" evidence="5">
    <location>
        <begin position="347"/>
        <end position="386"/>
    </location>
</feature>
<feature type="compositionally biased region" description="Polar residues" evidence="5">
    <location>
        <begin position="561"/>
        <end position="572"/>
    </location>
</feature>
<keyword evidence="1" id="KW-0677">Repeat</keyword>
<evidence type="ECO:0000256" key="5">
    <source>
        <dbReference type="SAM" id="MobiDB-lite"/>
    </source>
</evidence>
<protein>
    <recommendedName>
        <fullName evidence="6">C3H1-type domain-containing protein</fullName>
    </recommendedName>
</protein>
<feature type="repeat" description="ANK" evidence="3">
    <location>
        <begin position="35"/>
        <end position="67"/>
    </location>
</feature>
<evidence type="ECO:0000256" key="3">
    <source>
        <dbReference type="PROSITE-ProRule" id="PRU00023"/>
    </source>
</evidence>
<feature type="zinc finger region" description="C3H1-type" evidence="4">
    <location>
        <begin position="156"/>
        <end position="180"/>
    </location>
</feature>
<feature type="domain" description="C3H1-type" evidence="6">
    <location>
        <begin position="156"/>
        <end position="180"/>
    </location>
</feature>
<dbReference type="GO" id="GO:0004842">
    <property type="term" value="F:ubiquitin-protein transferase activity"/>
    <property type="evidence" value="ECO:0007669"/>
    <property type="project" value="TreeGrafter"/>
</dbReference>
<dbReference type="EMBL" id="JARJLG010000079">
    <property type="protein sequence ID" value="KAJ7751248.1"/>
    <property type="molecule type" value="Genomic_DNA"/>
</dbReference>
<feature type="compositionally biased region" description="Pro residues" evidence="5">
    <location>
        <begin position="216"/>
        <end position="235"/>
    </location>
</feature>
<dbReference type="GO" id="GO:0008270">
    <property type="term" value="F:zinc ion binding"/>
    <property type="evidence" value="ECO:0007669"/>
    <property type="project" value="UniProtKB-KW"/>
</dbReference>
<accession>A0AAD7IVC5</accession>
<evidence type="ECO:0000313" key="7">
    <source>
        <dbReference type="EMBL" id="KAJ7751248.1"/>
    </source>
</evidence>
<feature type="region of interest" description="Disordered" evidence="5">
    <location>
        <begin position="471"/>
        <end position="592"/>
    </location>
</feature>
<keyword evidence="8" id="KW-1185">Reference proteome</keyword>
<evidence type="ECO:0000313" key="8">
    <source>
        <dbReference type="Proteomes" id="UP001215280"/>
    </source>
</evidence>
<dbReference type="InterPro" id="IPR036770">
    <property type="entry name" value="Ankyrin_rpt-contain_sf"/>
</dbReference>
<feature type="compositionally biased region" description="Pro residues" evidence="5">
    <location>
        <begin position="243"/>
        <end position="254"/>
    </location>
</feature>
<feature type="compositionally biased region" description="Polar residues" evidence="5">
    <location>
        <begin position="471"/>
        <end position="487"/>
    </location>
</feature>
<proteinExistence type="predicted"/>
<dbReference type="PROSITE" id="PS50297">
    <property type="entry name" value="ANK_REP_REGION"/>
    <property type="match status" value="1"/>
</dbReference>
<dbReference type="SMART" id="SM00248">
    <property type="entry name" value="ANK"/>
    <property type="match status" value="1"/>
</dbReference>
<feature type="compositionally biased region" description="Pro residues" evidence="5">
    <location>
        <begin position="288"/>
        <end position="298"/>
    </location>
</feature>
<feature type="region of interest" description="Disordered" evidence="5">
    <location>
        <begin position="216"/>
        <end position="322"/>
    </location>
</feature>
<evidence type="ECO:0000256" key="4">
    <source>
        <dbReference type="PROSITE-ProRule" id="PRU00723"/>
    </source>
</evidence>
<keyword evidence="2 3" id="KW-0040">ANK repeat</keyword>
<comment type="caution">
    <text evidence="7">The sequence shown here is derived from an EMBL/GenBank/DDBJ whole genome shotgun (WGS) entry which is preliminary data.</text>
</comment>